<dbReference type="NCBIfam" id="TIGR01414">
    <property type="entry name" value="autotrans_barl"/>
    <property type="match status" value="1"/>
</dbReference>
<dbReference type="Pfam" id="PF18883">
    <property type="entry name" value="AC_1"/>
    <property type="match status" value="1"/>
</dbReference>
<dbReference type="InterPro" id="IPR005546">
    <property type="entry name" value="Autotransporte_beta"/>
</dbReference>
<dbReference type="Pfam" id="PF03797">
    <property type="entry name" value="Autotransporter"/>
    <property type="match status" value="1"/>
</dbReference>
<accession>A0A2X4UM38</accession>
<dbReference type="PROSITE" id="PS51208">
    <property type="entry name" value="AUTOTRANSPORTER"/>
    <property type="match status" value="1"/>
</dbReference>
<feature type="compositionally biased region" description="Pro residues" evidence="1">
    <location>
        <begin position="731"/>
        <end position="767"/>
    </location>
</feature>
<feature type="domain" description="Autotransporter" evidence="3">
    <location>
        <begin position="815"/>
        <end position="1097"/>
    </location>
</feature>
<dbReference type="EMBL" id="LS483470">
    <property type="protein sequence ID" value="SQI40956.1"/>
    <property type="molecule type" value="Genomic_DNA"/>
</dbReference>
<evidence type="ECO:0000313" key="5">
    <source>
        <dbReference type="Proteomes" id="UP000249005"/>
    </source>
</evidence>
<name>A0A2X4UM38_9GAMM</name>
<dbReference type="InterPro" id="IPR012332">
    <property type="entry name" value="Autotransporter_pectin_lyase_C"/>
</dbReference>
<reference evidence="4 5" key="1">
    <citation type="submission" date="2018-06" db="EMBL/GenBank/DDBJ databases">
        <authorList>
            <consortium name="Pathogen Informatics"/>
            <person name="Doyle S."/>
        </authorList>
    </citation>
    <scope>NUCLEOTIDE SEQUENCE [LARGE SCALE GENOMIC DNA]</scope>
    <source>
        <strain evidence="4 5">NCTC12151</strain>
    </source>
</reference>
<dbReference type="KEGG" id="lri:NCTC12151_01827"/>
<dbReference type="SMART" id="SM00869">
    <property type="entry name" value="Autotransporter"/>
    <property type="match status" value="1"/>
</dbReference>
<evidence type="ECO:0000313" key="4">
    <source>
        <dbReference type="EMBL" id="SQI40956.1"/>
    </source>
</evidence>
<feature type="chain" id="PRO_5015873578" evidence="2">
    <location>
        <begin position="26"/>
        <end position="1097"/>
    </location>
</feature>
<protein>
    <submittedName>
        <fullName evidence="4">Outer membrane protein IcsA autotransporter</fullName>
    </submittedName>
</protein>
<dbReference type="RefSeq" id="WP_197708857.1">
    <property type="nucleotide sequence ID" value="NZ_LR698987.1"/>
</dbReference>
<dbReference type="InterPro" id="IPR036709">
    <property type="entry name" value="Autotransporte_beta_dom_sf"/>
</dbReference>
<proteinExistence type="predicted"/>
<dbReference type="InterPro" id="IPR043990">
    <property type="entry name" value="AC_1"/>
</dbReference>
<evidence type="ECO:0000259" key="3">
    <source>
        <dbReference type="PROSITE" id="PS51208"/>
    </source>
</evidence>
<organism evidence="4 5">
    <name type="scientific">Leminorella richardii</name>
    <dbReference type="NCBI Taxonomy" id="158841"/>
    <lineage>
        <taxon>Bacteria</taxon>
        <taxon>Pseudomonadati</taxon>
        <taxon>Pseudomonadota</taxon>
        <taxon>Gammaproteobacteria</taxon>
        <taxon>Enterobacterales</taxon>
        <taxon>Budviciaceae</taxon>
        <taxon>Leminorella</taxon>
    </lineage>
</organism>
<dbReference type="Gene3D" id="2.160.20.20">
    <property type="match status" value="1"/>
</dbReference>
<evidence type="ECO:0000256" key="1">
    <source>
        <dbReference type="SAM" id="MobiDB-lite"/>
    </source>
</evidence>
<feature type="signal peptide" evidence="2">
    <location>
        <begin position="1"/>
        <end position="25"/>
    </location>
</feature>
<dbReference type="InterPro" id="IPR050909">
    <property type="entry name" value="Bact_Autotransporter_VF"/>
</dbReference>
<dbReference type="Gene3D" id="2.40.128.130">
    <property type="entry name" value="Autotransporter beta-domain"/>
    <property type="match status" value="1"/>
</dbReference>
<evidence type="ECO:0000256" key="2">
    <source>
        <dbReference type="SAM" id="SignalP"/>
    </source>
</evidence>
<dbReference type="Proteomes" id="UP000249005">
    <property type="component" value="Chromosome 1"/>
</dbReference>
<dbReference type="InterPro" id="IPR011050">
    <property type="entry name" value="Pectin_lyase_fold/virulence"/>
</dbReference>
<sequence length="1097" mass="118153">MMKKKWKKVVPIMLGSSFLCSPVMGATELTDRIYTTSMSNVITGGSYTVSNGDVLLDSSGYTGPLDGRKPVISTLNGDVNIDISEGNTLTIKGLNNRGALEADGSSLHGTITFNGGNLIVSNEANNTAENTYGLYANNGGQLDFNNDGNNKINLTVYMPGANRVQGGSAGIYVDNSLFNFDGGNLTVDIDGDRLAATSWAGISTHRGSHFIFNGEDFTVNMGSNRAEGLSRHGLRIETSRFDLDGKNFTVKLEGNPDSGLIQNQVGMFIYDGSTVDIHATEQILIESDGYALHMGKYVQYDPINTAKFEADTIIIKSRGGIHAGNHAYAEGIYDGIRNTLEFTGHMLIESIARGGNDDTYLLESNGQAISVVGTDLTFNSNRGVTVYSENLTPQGVDPYVIGYLDPNDPVPYWLRAITLRKDTQLTANTDFAVTVNGGYNNTGLYVGESQAKFNGKTSITVMNGIDTARGIFSFGGYYDRPTIAEFYDDLTISLAGTQADYIAGIEAESGGKVDIKKGLFLNDNDNIYWSLNAYDTGSQIDVNSAGTGMVQVVGDISAYDGGIINIKMNTPNSYLTATSYANDSYGGTINMNIANDAVWNMTGNSTVTSLTTDRGHVNFMAPSNSGGFKTLTVHGDYAGSGLLTMNTVLGGDDSATDKLIVEGSTTAGTTGLIVNNYNGTGEQTVNGIEIITVAGESNGVFELRNRVVGGAYEYSVTKTGKNWYLTNALIPPTPEPEPEPNPNPNPTPDPEPNPTPDPEPTPTPTPEPGGEGDAIRVIRPETGAYIANLAAANALFVTRLHDRLGETQYTDFLTGETKVTSLWLRQEGGHNRSRTQSGQGKTRLNRYVAQIGGDLAQWSNNGLDRFHLGAMASYGRVNGKTDAKYSAYSAKNKVDGYALGLYGTWYANQEDKSGLHIDSWVQYAWFDNTVQGDGLASESYDSKGWLASVEAGYSFKMGENERASYWLQPKAQLTWMGVHADAHREVNGTKVTGKGDNLSTRLGLRAYAQGHSSVDDNTGRVFQPFVEANWIYNSKNFGVTMNDVSDYQAGTRNIGEIKVGVEGHLNKKLNVWTNVAQQMGDSGYSDTQAIVGVKYSF</sequence>
<dbReference type="AlphaFoldDB" id="A0A2X4UM38"/>
<dbReference type="InterPro" id="IPR006315">
    <property type="entry name" value="OM_autotransptr_brl_dom"/>
</dbReference>
<keyword evidence="2" id="KW-0732">Signal</keyword>
<dbReference type="PANTHER" id="PTHR12338">
    <property type="entry name" value="AUTOTRANSPORTER"/>
    <property type="match status" value="1"/>
</dbReference>
<dbReference type="CDD" id="cd01344">
    <property type="entry name" value="PL2_Passenger_AT"/>
    <property type="match status" value="1"/>
</dbReference>
<gene>
    <name evidence="4" type="primary">icsA_9</name>
    <name evidence="4" type="ORF">NCTC12151_01827</name>
</gene>
<dbReference type="PANTHER" id="PTHR12338:SF5">
    <property type="entry name" value="ANTIGEN 43-RELATED"/>
    <property type="match status" value="1"/>
</dbReference>
<keyword evidence="5" id="KW-1185">Reference proteome</keyword>
<dbReference type="SUPFAM" id="SSF51126">
    <property type="entry name" value="Pectin lyase-like"/>
    <property type="match status" value="1"/>
</dbReference>
<dbReference type="GO" id="GO:0019867">
    <property type="term" value="C:outer membrane"/>
    <property type="evidence" value="ECO:0007669"/>
    <property type="project" value="InterPro"/>
</dbReference>
<feature type="region of interest" description="Disordered" evidence="1">
    <location>
        <begin position="726"/>
        <end position="774"/>
    </location>
</feature>
<dbReference type="SUPFAM" id="SSF103515">
    <property type="entry name" value="Autotransporter"/>
    <property type="match status" value="1"/>
</dbReference>